<keyword evidence="5 6" id="KW-0472">Membrane</keyword>
<dbReference type="PANTHER" id="PTHR43124:SF3">
    <property type="entry name" value="CHLORAMPHENICOL EFFLUX PUMP RV0191"/>
    <property type="match status" value="1"/>
</dbReference>
<comment type="caution">
    <text evidence="8">The sequence shown here is derived from an EMBL/GenBank/DDBJ whole genome shotgun (WGS) entry which is preliminary data.</text>
</comment>
<dbReference type="PROSITE" id="PS50850">
    <property type="entry name" value="MFS"/>
    <property type="match status" value="1"/>
</dbReference>
<dbReference type="EMBL" id="JAFBCY010000003">
    <property type="protein sequence ID" value="MBM7852416.1"/>
    <property type="molecule type" value="Genomic_DNA"/>
</dbReference>
<feature type="transmembrane region" description="Helical" evidence="6">
    <location>
        <begin position="92"/>
        <end position="111"/>
    </location>
</feature>
<evidence type="ECO:0000256" key="3">
    <source>
        <dbReference type="ARBA" id="ARBA00022692"/>
    </source>
</evidence>
<feature type="transmembrane region" description="Helical" evidence="6">
    <location>
        <begin position="184"/>
        <end position="203"/>
    </location>
</feature>
<dbReference type="AlphaFoldDB" id="A0A9W6IWU9"/>
<dbReference type="Pfam" id="PF07690">
    <property type="entry name" value="MFS_1"/>
    <property type="match status" value="1"/>
</dbReference>
<evidence type="ECO:0000256" key="1">
    <source>
        <dbReference type="ARBA" id="ARBA00004651"/>
    </source>
</evidence>
<evidence type="ECO:0000259" key="7">
    <source>
        <dbReference type="PROSITE" id="PS50850"/>
    </source>
</evidence>
<feature type="transmembrane region" description="Helical" evidence="6">
    <location>
        <begin position="361"/>
        <end position="382"/>
    </location>
</feature>
<keyword evidence="2" id="KW-1003">Cell membrane</keyword>
<organism evidence="8 11">
    <name type="scientific">Methylopila capsulata</name>
    <dbReference type="NCBI Taxonomy" id="61654"/>
    <lineage>
        <taxon>Bacteria</taxon>
        <taxon>Pseudomonadati</taxon>
        <taxon>Pseudomonadota</taxon>
        <taxon>Alphaproteobacteria</taxon>
        <taxon>Hyphomicrobiales</taxon>
        <taxon>Methylopilaceae</taxon>
        <taxon>Methylopila</taxon>
    </lineage>
</organism>
<dbReference type="InterPro" id="IPR036259">
    <property type="entry name" value="MFS_trans_sf"/>
</dbReference>
<feature type="transmembrane region" description="Helical" evidence="6">
    <location>
        <begin position="26"/>
        <end position="48"/>
    </location>
</feature>
<reference evidence="8" key="1">
    <citation type="journal article" date="2014" name="Int. J. Syst. Evol. Microbiol.">
        <title>Complete genome sequence of Corynebacterium casei LMG S-19264T (=DSM 44701T), isolated from a smear-ripened cheese.</title>
        <authorList>
            <consortium name="US DOE Joint Genome Institute (JGI-PGF)"/>
            <person name="Walter F."/>
            <person name="Albersmeier A."/>
            <person name="Kalinowski J."/>
            <person name="Ruckert C."/>
        </authorList>
    </citation>
    <scope>NUCLEOTIDE SEQUENCE</scope>
    <source>
        <strain evidence="8">VKM B-1606</strain>
    </source>
</reference>
<evidence type="ECO:0000313" key="10">
    <source>
        <dbReference type="Proteomes" id="UP000758856"/>
    </source>
</evidence>
<evidence type="ECO:0000256" key="6">
    <source>
        <dbReference type="SAM" id="Phobius"/>
    </source>
</evidence>
<feature type="transmembrane region" description="Helical" evidence="6">
    <location>
        <begin position="272"/>
        <end position="291"/>
    </location>
</feature>
<dbReference type="PANTHER" id="PTHR43124">
    <property type="entry name" value="PURINE EFFLUX PUMP PBUE"/>
    <property type="match status" value="1"/>
</dbReference>
<reference evidence="8" key="3">
    <citation type="submission" date="2023-01" db="EMBL/GenBank/DDBJ databases">
        <authorList>
            <person name="Sun Q."/>
            <person name="Evtushenko L."/>
        </authorList>
    </citation>
    <scope>NUCLEOTIDE SEQUENCE</scope>
    <source>
        <strain evidence="8">VKM B-1606</strain>
    </source>
</reference>
<evidence type="ECO:0000313" key="11">
    <source>
        <dbReference type="Proteomes" id="UP001143400"/>
    </source>
</evidence>
<keyword evidence="10" id="KW-1185">Reference proteome</keyword>
<feature type="transmembrane region" description="Helical" evidence="6">
    <location>
        <begin position="298"/>
        <end position="316"/>
    </location>
</feature>
<comment type="subcellular location">
    <subcellularLocation>
        <location evidence="1">Cell membrane</location>
        <topology evidence="1">Multi-pass membrane protein</topology>
    </subcellularLocation>
</comment>
<protein>
    <submittedName>
        <fullName evidence="9">MFS family arabinose efflux permease</fullName>
    </submittedName>
</protein>
<feature type="domain" description="Major facilitator superfamily (MFS) profile" evidence="7">
    <location>
        <begin position="27"/>
        <end position="414"/>
    </location>
</feature>
<accession>A0A9W6IWU9</accession>
<evidence type="ECO:0000313" key="8">
    <source>
        <dbReference type="EMBL" id="GLK56625.1"/>
    </source>
</evidence>
<feature type="transmembrane region" description="Helical" evidence="6">
    <location>
        <begin position="394"/>
        <end position="413"/>
    </location>
</feature>
<dbReference type="RefSeq" id="WP_204950810.1">
    <property type="nucleotide sequence ID" value="NZ_BSFF01000003.1"/>
</dbReference>
<gene>
    <name evidence="8" type="ORF">GCM10008170_26440</name>
    <name evidence="9" type="ORF">JOD31_002658</name>
</gene>
<dbReference type="Proteomes" id="UP000758856">
    <property type="component" value="Unassembled WGS sequence"/>
</dbReference>
<dbReference type="InterPro" id="IPR020846">
    <property type="entry name" value="MFS_dom"/>
</dbReference>
<reference evidence="9 10" key="2">
    <citation type="submission" date="2021-01" db="EMBL/GenBank/DDBJ databases">
        <title>Genomic Encyclopedia of Type Strains, Phase IV (KMG-IV): sequencing the most valuable type-strain genomes for metagenomic binning, comparative biology and taxonomic classification.</title>
        <authorList>
            <person name="Goeker M."/>
        </authorList>
    </citation>
    <scope>NUCLEOTIDE SEQUENCE [LARGE SCALE GENOMIC DNA]</scope>
    <source>
        <strain evidence="9 10">DSM 6130</strain>
    </source>
</reference>
<dbReference type="GO" id="GO:0005886">
    <property type="term" value="C:plasma membrane"/>
    <property type="evidence" value="ECO:0007669"/>
    <property type="project" value="UniProtKB-SubCell"/>
</dbReference>
<evidence type="ECO:0000313" key="9">
    <source>
        <dbReference type="EMBL" id="MBM7852416.1"/>
    </source>
</evidence>
<dbReference type="EMBL" id="BSFF01000003">
    <property type="protein sequence ID" value="GLK56625.1"/>
    <property type="molecule type" value="Genomic_DNA"/>
</dbReference>
<proteinExistence type="predicted"/>
<feature type="transmembrane region" description="Helical" evidence="6">
    <location>
        <begin position="156"/>
        <end position="178"/>
    </location>
</feature>
<feature type="transmembrane region" description="Helical" evidence="6">
    <location>
        <begin position="224"/>
        <end position="252"/>
    </location>
</feature>
<evidence type="ECO:0000256" key="2">
    <source>
        <dbReference type="ARBA" id="ARBA00022475"/>
    </source>
</evidence>
<dbReference type="InterPro" id="IPR050189">
    <property type="entry name" value="MFS_Efflux_Transporters"/>
</dbReference>
<dbReference type="SUPFAM" id="SSF103473">
    <property type="entry name" value="MFS general substrate transporter"/>
    <property type="match status" value="1"/>
</dbReference>
<keyword evidence="3 6" id="KW-0812">Transmembrane</keyword>
<keyword evidence="4 6" id="KW-1133">Transmembrane helix</keyword>
<dbReference type="Gene3D" id="1.20.1250.20">
    <property type="entry name" value="MFS general substrate transporter like domains"/>
    <property type="match status" value="1"/>
</dbReference>
<dbReference type="InterPro" id="IPR011701">
    <property type="entry name" value="MFS"/>
</dbReference>
<feature type="transmembrane region" description="Helical" evidence="6">
    <location>
        <begin position="322"/>
        <end position="341"/>
    </location>
</feature>
<name>A0A9W6IWU9_9HYPH</name>
<dbReference type="GO" id="GO:0022857">
    <property type="term" value="F:transmembrane transporter activity"/>
    <property type="evidence" value="ECO:0007669"/>
    <property type="project" value="InterPro"/>
</dbReference>
<evidence type="ECO:0000256" key="4">
    <source>
        <dbReference type="ARBA" id="ARBA00022989"/>
    </source>
</evidence>
<dbReference type="Proteomes" id="UP001143400">
    <property type="component" value="Unassembled WGS sequence"/>
</dbReference>
<sequence>MSVNAGRAARREDGRWLSAAVLSEQAVVWLLSSIAFLNALGSIIVFPLGPFFAHDLGTAAQDVGFASASYSLAAAAGGLGASFVLDRFDRRAALLTVMTGFLAATALSGFAPDFGTLVATRALAGLFVGPMTGLLLAIVTDTVPPNRRGAAVSKMIGAYGVALVFGVPAGVAIASAFGGWRFCFFGIALVGVPLFVGVLRLLAPQRAHLAALKPWRLKERALDFWTLLTSSPSLLSFLLIGSASYAALLISPNLPTYLTHNLGLPREKLQEVYFLGGVFTLVALPVTGRLIDVAGARLMAIGVAVIMTGLLAAAFLTKTPPLPNVLLFALIVVFQLIRSTINQAWVTRVPAIEERAAFQTLIAVATNLAQAGGAATAPALLAQSADGRLDGMELIAAIAIASAWAAPLLLAALDRLLASRIRTPSLGDRLSPPVIDV</sequence>
<evidence type="ECO:0000256" key="5">
    <source>
        <dbReference type="ARBA" id="ARBA00023136"/>
    </source>
</evidence>
<feature type="transmembrane region" description="Helical" evidence="6">
    <location>
        <begin position="123"/>
        <end position="144"/>
    </location>
</feature>
<feature type="transmembrane region" description="Helical" evidence="6">
    <location>
        <begin position="68"/>
        <end position="85"/>
    </location>
</feature>